<keyword evidence="1" id="KW-1133">Transmembrane helix</keyword>
<name>A0ABT1J8S5_9ACTN</name>
<dbReference type="Pfam" id="PF10990">
    <property type="entry name" value="DUF2809"/>
    <property type="match status" value="1"/>
</dbReference>
<protein>
    <recommendedName>
        <fullName evidence="4">DUF2809 domain-containing protein</fullName>
    </recommendedName>
</protein>
<organism evidence="2 3">
    <name type="scientific">Kitasatospora paracochleata</name>
    <dbReference type="NCBI Taxonomy" id="58354"/>
    <lineage>
        <taxon>Bacteria</taxon>
        <taxon>Bacillati</taxon>
        <taxon>Actinomycetota</taxon>
        <taxon>Actinomycetes</taxon>
        <taxon>Kitasatosporales</taxon>
        <taxon>Streptomycetaceae</taxon>
        <taxon>Kitasatospora</taxon>
    </lineage>
</organism>
<reference evidence="2 3" key="1">
    <citation type="submission" date="2022-06" db="EMBL/GenBank/DDBJ databases">
        <title>Sequencing the genomes of 1000 actinobacteria strains.</title>
        <authorList>
            <person name="Klenk H.-P."/>
        </authorList>
    </citation>
    <scope>NUCLEOTIDE SEQUENCE [LARGE SCALE GENOMIC DNA]</scope>
    <source>
        <strain evidence="2 3">DSM 41656</strain>
    </source>
</reference>
<keyword evidence="1" id="KW-0812">Transmembrane</keyword>
<keyword evidence="1" id="KW-0472">Membrane</keyword>
<gene>
    <name evidence="2" type="ORF">FHR36_007031</name>
</gene>
<keyword evidence="3" id="KW-1185">Reference proteome</keyword>
<evidence type="ECO:0000313" key="3">
    <source>
        <dbReference type="Proteomes" id="UP001206483"/>
    </source>
</evidence>
<dbReference type="Proteomes" id="UP001206483">
    <property type="component" value="Unassembled WGS sequence"/>
</dbReference>
<evidence type="ECO:0008006" key="4">
    <source>
        <dbReference type="Google" id="ProtNLM"/>
    </source>
</evidence>
<accession>A0ABT1J8S5</accession>
<dbReference type="InterPro" id="IPR021257">
    <property type="entry name" value="DUF2809"/>
</dbReference>
<dbReference type="EMBL" id="JAMZDX010000007">
    <property type="protein sequence ID" value="MCP2313832.1"/>
    <property type="molecule type" value="Genomic_DNA"/>
</dbReference>
<feature type="transmembrane region" description="Helical" evidence="1">
    <location>
        <begin position="111"/>
        <end position="129"/>
    </location>
</feature>
<evidence type="ECO:0000313" key="2">
    <source>
        <dbReference type="EMBL" id="MCP2313832.1"/>
    </source>
</evidence>
<sequence>MTDTLVLPPPARVRLAALAAAVLTVAAGLAVTRVGGGESAKVAGDCLYTVLLHTLITAAAPRLRPRTAGALALGLSWCVEFAQLTGVPADLARHSLLARLVLGTTFNAPDLLWYAVAAGCTTLVHTALVRRTARG</sequence>
<dbReference type="RefSeq" id="WP_253804013.1">
    <property type="nucleotide sequence ID" value="NZ_BAAAUB010000004.1"/>
</dbReference>
<evidence type="ECO:0000256" key="1">
    <source>
        <dbReference type="SAM" id="Phobius"/>
    </source>
</evidence>
<proteinExistence type="predicted"/>
<comment type="caution">
    <text evidence="2">The sequence shown here is derived from an EMBL/GenBank/DDBJ whole genome shotgun (WGS) entry which is preliminary data.</text>
</comment>